<dbReference type="GO" id="GO:0030131">
    <property type="term" value="C:clathrin adaptor complex"/>
    <property type="evidence" value="ECO:0007669"/>
    <property type="project" value="UniProtKB-UniRule"/>
</dbReference>
<accession>A0AAU9IRD8</accession>
<dbReference type="GO" id="GO:0016192">
    <property type="term" value="P:vesicle-mediated transport"/>
    <property type="evidence" value="ECO:0007669"/>
    <property type="project" value="InterPro"/>
</dbReference>
<name>A0AAU9IRD8_9CILI</name>
<dbReference type="InterPro" id="IPR001392">
    <property type="entry name" value="Clathrin_mu"/>
</dbReference>
<dbReference type="CDD" id="cd14838">
    <property type="entry name" value="AP4_Mu_N"/>
    <property type="match status" value="1"/>
</dbReference>
<dbReference type="Proteomes" id="UP001162131">
    <property type="component" value="Unassembled WGS sequence"/>
</dbReference>
<dbReference type="SUPFAM" id="SSF49447">
    <property type="entry name" value="Second domain of Mu2 adaptin subunit (ap50) of ap2 adaptor"/>
    <property type="match status" value="1"/>
</dbReference>
<comment type="subcellular location">
    <subcellularLocation>
        <location evidence="1">Endomembrane system</location>
    </subcellularLocation>
</comment>
<dbReference type="AlphaFoldDB" id="A0AAU9IRD8"/>
<dbReference type="Gene3D" id="3.30.450.60">
    <property type="match status" value="1"/>
</dbReference>
<dbReference type="EMBL" id="CAJZBQ010000003">
    <property type="protein sequence ID" value="CAG9310868.1"/>
    <property type="molecule type" value="Genomic_DNA"/>
</dbReference>
<dbReference type="InterPro" id="IPR011012">
    <property type="entry name" value="Longin-like_dom_sf"/>
</dbReference>
<dbReference type="InterPro" id="IPR036168">
    <property type="entry name" value="AP2_Mu_C_sf"/>
</dbReference>
<evidence type="ECO:0000256" key="5">
    <source>
        <dbReference type="PIRNR" id="PIRNR005992"/>
    </source>
</evidence>
<dbReference type="FunFam" id="3.30.450.60:FF:000002">
    <property type="entry name" value="AP-2 complex subunit mu, putative"/>
    <property type="match status" value="1"/>
</dbReference>
<keyword evidence="3 5" id="KW-0653">Protein transport</keyword>
<dbReference type="PROSITE" id="PS51072">
    <property type="entry name" value="MHD"/>
    <property type="match status" value="1"/>
</dbReference>
<keyword evidence="2 5" id="KW-0813">Transport</keyword>
<comment type="caution">
    <text evidence="7">The sequence shown here is derived from an EMBL/GenBank/DDBJ whole genome shotgun (WGS) entry which is preliminary data.</text>
</comment>
<dbReference type="GO" id="GO:0006886">
    <property type="term" value="P:intracellular protein transport"/>
    <property type="evidence" value="ECO:0007669"/>
    <property type="project" value="UniProtKB-UniRule"/>
</dbReference>
<gene>
    <name evidence="7" type="ORF">BSTOLATCC_MIC2582</name>
</gene>
<dbReference type="SUPFAM" id="SSF64356">
    <property type="entry name" value="SNARE-like"/>
    <property type="match status" value="1"/>
</dbReference>
<evidence type="ECO:0000313" key="8">
    <source>
        <dbReference type="Proteomes" id="UP001162131"/>
    </source>
</evidence>
<dbReference type="PIRSF" id="PIRSF005992">
    <property type="entry name" value="Clathrin_mu"/>
    <property type="match status" value="1"/>
</dbReference>
<dbReference type="InterPro" id="IPR028565">
    <property type="entry name" value="MHD"/>
</dbReference>
<dbReference type="InterPro" id="IPR050431">
    <property type="entry name" value="Adaptor_comp_med_subunit"/>
</dbReference>
<dbReference type="GO" id="GO:0012505">
    <property type="term" value="C:endomembrane system"/>
    <property type="evidence" value="ECO:0007669"/>
    <property type="project" value="UniProtKB-SubCell"/>
</dbReference>
<organism evidence="7 8">
    <name type="scientific">Blepharisma stoltei</name>
    <dbReference type="NCBI Taxonomy" id="1481888"/>
    <lineage>
        <taxon>Eukaryota</taxon>
        <taxon>Sar</taxon>
        <taxon>Alveolata</taxon>
        <taxon>Ciliophora</taxon>
        <taxon>Postciliodesmatophora</taxon>
        <taxon>Heterotrichea</taxon>
        <taxon>Heterotrichida</taxon>
        <taxon>Blepharismidae</taxon>
        <taxon>Blepharisma</taxon>
    </lineage>
</organism>
<dbReference type="PANTHER" id="PTHR10529">
    <property type="entry name" value="AP COMPLEX SUBUNIT MU"/>
    <property type="match status" value="1"/>
</dbReference>
<reference evidence="7" key="1">
    <citation type="submission" date="2021-09" db="EMBL/GenBank/DDBJ databases">
        <authorList>
            <consortium name="AG Swart"/>
            <person name="Singh M."/>
            <person name="Singh A."/>
            <person name="Seah K."/>
            <person name="Emmerich C."/>
        </authorList>
    </citation>
    <scope>NUCLEOTIDE SEQUENCE</scope>
    <source>
        <strain evidence="7">ATCC30299</strain>
    </source>
</reference>
<keyword evidence="8" id="KW-1185">Reference proteome</keyword>
<protein>
    <recommendedName>
        <fullName evidence="6">MHD domain-containing protein</fullName>
    </recommendedName>
</protein>
<dbReference type="Pfam" id="PF00928">
    <property type="entry name" value="Adap_comp_sub"/>
    <property type="match status" value="1"/>
</dbReference>
<evidence type="ECO:0000256" key="4">
    <source>
        <dbReference type="ARBA" id="ARBA00023136"/>
    </source>
</evidence>
<proteinExistence type="inferred from homology"/>
<evidence type="ECO:0000259" key="6">
    <source>
        <dbReference type="PROSITE" id="PS51072"/>
    </source>
</evidence>
<evidence type="ECO:0000313" key="7">
    <source>
        <dbReference type="EMBL" id="CAG9310868.1"/>
    </source>
</evidence>
<keyword evidence="4" id="KW-0472">Membrane</keyword>
<evidence type="ECO:0000256" key="3">
    <source>
        <dbReference type="ARBA" id="ARBA00022927"/>
    </source>
</evidence>
<dbReference type="PRINTS" id="PR00314">
    <property type="entry name" value="CLATHRINADPT"/>
</dbReference>
<evidence type="ECO:0000256" key="2">
    <source>
        <dbReference type="ARBA" id="ARBA00022448"/>
    </source>
</evidence>
<evidence type="ECO:0000256" key="1">
    <source>
        <dbReference type="ARBA" id="ARBA00004308"/>
    </source>
</evidence>
<sequence length="426" mass="48328">MLSQLFILSARGDTIITRDFRGDLVRGTNEIFFRKAKFWKGDPPPAFNIEGINFLHIKRNGLYLVVTTLHNVSPSYVFDLLYRLVTVIKDFCGVLTEESIRKNFVLVYEIIDEIIDYGYPQSTSAEQVRPYIVNEPVAIAQSTPLFKANPFSNTVPHAAAQRPLSNKKQKNEIFVDILEKVSVLFNSNGYILNSSIDGCIQMKSYLYGNPQLRLALNEDLVIGRGSGNYGSVVLDDCNFHECVSSSEFNEFKILTINPPDGEFIAMNYRIRGDYQTPFRIFPFVETITPYKVEFLVKIKSCFPEGQFGTNVSVKFNLPKTTASVAFEMPSKLSGQQSEYRDQEKLAEWTIKKFPGNAEYALKTKISLSAPATTKEIGPISMQFEIPMYNASNMQVKYLRIADQGKVPTPNRWVRYVTQASSYVCRV</sequence>
<feature type="domain" description="MHD" evidence="6">
    <location>
        <begin position="170"/>
        <end position="425"/>
    </location>
</feature>
<dbReference type="CDD" id="cd09253">
    <property type="entry name" value="AP-4_Mu4_Cterm"/>
    <property type="match status" value="1"/>
</dbReference>
<dbReference type="Gene3D" id="2.60.40.1170">
    <property type="entry name" value="Mu homology domain, subdomain B"/>
    <property type="match status" value="2"/>
</dbReference>
<comment type="similarity">
    <text evidence="5">Belongs to the adaptor complexes medium subunit family.</text>
</comment>